<organism evidence="1 2">
    <name type="scientific">Tenggerimyces flavus</name>
    <dbReference type="NCBI Taxonomy" id="1708749"/>
    <lineage>
        <taxon>Bacteria</taxon>
        <taxon>Bacillati</taxon>
        <taxon>Actinomycetota</taxon>
        <taxon>Actinomycetes</taxon>
        <taxon>Propionibacteriales</taxon>
        <taxon>Nocardioidaceae</taxon>
        <taxon>Tenggerimyces</taxon>
    </lineage>
</organism>
<dbReference type="RefSeq" id="WP_205121261.1">
    <property type="nucleotide sequence ID" value="NZ_JAFBCM010000001.1"/>
</dbReference>
<dbReference type="EMBL" id="JBHRZH010000037">
    <property type="protein sequence ID" value="MFC3765354.1"/>
    <property type="molecule type" value="Genomic_DNA"/>
</dbReference>
<dbReference type="InterPro" id="IPR006311">
    <property type="entry name" value="TAT_signal"/>
</dbReference>
<sequence>MDARSGPTRRQVIGGIGGIGAAAMLVGGAGPAAAAADLPIFTFSLQLSRRDDLVNLRFELDNVTISPDGTTLRRGIDLPGLPSRLIVHFPPQSLAEVTSLDDDPLPALPVRAVLARESRLAFDITNSLPMPLTIERLLAWNSHVALLPPNATSTRPMCYVPNLREPQAAETAIELPWKLVTSPIALGGWAHRTAPRTGASGWTELWHTRLGVRDPGAPGGVDEIHPAGRVIRAVWARYPQFALWLANPDLVPEGQSPGPNDPPALAMDAKSRYEIVRLSSDSSLDTSTACTQPILGPRRHPNRREPVNVDLLMLTSLGGWLDSSSYWSRLDTSQDTFGTNLESWTHRATMGRDHYVRIVRRGFLFPFGHRAVFVELSERKLLGAGPTRAAYLRKRYFIVVRQPTKSYAGDSAMPHDGRGVPFTTVRVLTRITPNLKAPSASKLISSISHDDAFIPTLAVGDDRFQFLFRGTDHADRAVDFRAPAVFVADESPPTNPTLVHDVIEAYANFADDGLREADFGRKHTVVANPGSDPASTNLLVRSAQLAGEEPVGAVPEGTARFYPKVAELSVDLPEVRALAGADAQVARFSYATFYLDNGFSAVNVGQVFLEVEEGKETALGFATDRSGGVATPNLTIRGMSRKRGPVTETGGNAAAEKFDPSAMFAVGATLLGGVTLGDLLAPLGANPNPGQAPQLTSRELGDGKVETRLSWKPTLRDLPLVKTNGSELELRARVVAAKDEPPYYEINGRLTDFTLSFIDGTYIEVEVGVLRFASSSDQKPDVDCDIRDVRFLGELDFVRELAELCGFGDGGGVWIEPAADRISIGLDVPLPSLSVGILALENIKVSVGLVIPFDSTPVLLRVAFCSREDPFTLQVMMFRGSGFVAVELGAHGLDMIEFSFEFGVGMSIDLGVASGTVEIMGGLYYQLSNNGGGDADQTVDFTMYLRMRGELDVLGLISASLEFYLSLDYSSADDCMYGEATLTVSIDLFIFSGEVEVTCRRELRRGSGSAALSAPNARSRRGTAALDAGDEGMPIRFGDAMTAGHWDSYCKTFAAL</sequence>
<reference evidence="2" key="1">
    <citation type="journal article" date="2019" name="Int. J. Syst. Evol. Microbiol.">
        <title>The Global Catalogue of Microorganisms (GCM) 10K type strain sequencing project: providing services to taxonomists for standard genome sequencing and annotation.</title>
        <authorList>
            <consortium name="The Broad Institute Genomics Platform"/>
            <consortium name="The Broad Institute Genome Sequencing Center for Infectious Disease"/>
            <person name="Wu L."/>
            <person name="Ma J."/>
        </authorList>
    </citation>
    <scope>NUCLEOTIDE SEQUENCE [LARGE SCALE GENOMIC DNA]</scope>
    <source>
        <strain evidence="2">CGMCC 4.7241</strain>
    </source>
</reference>
<comment type="caution">
    <text evidence="1">The sequence shown here is derived from an EMBL/GenBank/DDBJ whole genome shotgun (WGS) entry which is preliminary data.</text>
</comment>
<proteinExistence type="predicted"/>
<gene>
    <name evidence="1" type="ORF">ACFOUW_31280</name>
</gene>
<evidence type="ECO:0000313" key="2">
    <source>
        <dbReference type="Proteomes" id="UP001595699"/>
    </source>
</evidence>
<evidence type="ECO:0000313" key="1">
    <source>
        <dbReference type="EMBL" id="MFC3765354.1"/>
    </source>
</evidence>
<dbReference type="PROSITE" id="PS51318">
    <property type="entry name" value="TAT"/>
    <property type="match status" value="1"/>
</dbReference>
<accession>A0ABV7YMW7</accession>
<dbReference type="Proteomes" id="UP001595699">
    <property type="component" value="Unassembled WGS sequence"/>
</dbReference>
<keyword evidence="2" id="KW-1185">Reference proteome</keyword>
<name>A0ABV7YMW7_9ACTN</name>
<protein>
    <submittedName>
        <fullName evidence="1">Uncharacterized protein</fullName>
    </submittedName>
</protein>